<evidence type="ECO:0000313" key="2">
    <source>
        <dbReference type="Proteomes" id="UP000235682"/>
    </source>
</evidence>
<keyword evidence="2" id="KW-1185">Reference proteome</keyword>
<proteinExistence type="predicted"/>
<sequence>MYDTLTFPDIKTVGILYDSSAVNSVVQVEIAKKELENKGIKVEEQTVTSTNDVHQAMSAVARKVDGLFMVTDNTIDSAIQLVKDIALENKLPMIGTSKEVIEKHGLATMSNSYEDYGRQTADMIIRMLEDDLNVSQMPVEMGKDFELVVNEENAKKLGIDPKTISLPN</sequence>
<dbReference type="RefSeq" id="WP_102227669.1">
    <property type="nucleotide sequence ID" value="NZ_PNFY01000013.1"/>
</dbReference>
<dbReference type="Pfam" id="PF04392">
    <property type="entry name" value="ABC_sub_bind"/>
    <property type="match status" value="1"/>
</dbReference>
<evidence type="ECO:0008006" key="3">
    <source>
        <dbReference type="Google" id="ProtNLM"/>
    </source>
</evidence>
<dbReference type="PANTHER" id="PTHR35271">
    <property type="entry name" value="ABC TRANSPORTER, SUBSTRATE-BINDING LIPOPROTEIN-RELATED"/>
    <property type="match status" value="1"/>
</dbReference>
<name>A0A2N6SM18_9LACT</name>
<dbReference type="EMBL" id="PNHE01000025">
    <property type="protein sequence ID" value="PMC58096.1"/>
    <property type="molecule type" value="Genomic_DNA"/>
</dbReference>
<dbReference type="InterPro" id="IPR028082">
    <property type="entry name" value="Peripla_BP_I"/>
</dbReference>
<dbReference type="CDD" id="cd06325">
    <property type="entry name" value="PBP1_ABC_unchar_transporter"/>
    <property type="match status" value="1"/>
</dbReference>
<organism evidence="1 2">
    <name type="scientific">Dolosicoccus paucivorans</name>
    <dbReference type="NCBI Taxonomy" id="84521"/>
    <lineage>
        <taxon>Bacteria</taxon>
        <taxon>Bacillati</taxon>
        <taxon>Bacillota</taxon>
        <taxon>Bacilli</taxon>
        <taxon>Lactobacillales</taxon>
        <taxon>Aerococcaceae</taxon>
        <taxon>Dolosicoccus</taxon>
    </lineage>
</organism>
<protein>
    <recommendedName>
        <fullName evidence="3">ABC transporter substrate-binding protein</fullName>
    </recommendedName>
</protein>
<dbReference type="PANTHER" id="PTHR35271:SF1">
    <property type="entry name" value="ABC TRANSPORTER, SUBSTRATE-BINDING LIPOPROTEIN"/>
    <property type="match status" value="1"/>
</dbReference>
<evidence type="ECO:0000313" key="1">
    <source>
        <dbReference type="EMBL" id="PMC58096.1"/>
    </source>
</evidence>
<dbReference type="AlphaFoldDB" id="A0A2N6SM18"/>
<dbReference type="SUPFAM" id="SSF53822">
    <property type="entry name" value="Periplasmic binding protein-like I"/>
    <property type="match status" value="1"/>
</dbReference>
<comment type="caution">
    <text evidence="1">The sequence shown here is derived from an EMBL/GenBank/DDBJ whole genome shotgun (WGS) entry which is preliminary data.</text>
</comment>
<accession>A0A2N6SM18</accession>
<gene>
    <name evidence="1" type="ORF">CJ205_06050</name>
</gene>
<dbReference type="OrthoDB" id="9776955at2"/>
<dbReference type="Proteomes" id="UP000235682">
    <property type="component" value="Unassembled WGS sequence"/>
</dbReference>
<reference evidence="1 2" key="1">
    <citation type="submission" date="2017-09" db="EMBL/GenBank/DDBJ databases">
        <title>Bacterial strain isolated from the female urinary microbiota.</title>
        <authorList>
            <person name="Thomas-White K."/>
            <person name="Kumar N."/>
            <person name="Forster S."/>
            <person name="Putonti C."/>
            <person name="Lawley T."/>
            <person name="Wolfe A.J."/>
        </authorList>
    </citation>
    <scope>NUCLEOTIDE SEQUENCE [LARGE SCALE GENOMIC DNA]</scope>
    <source>
        <strain evidence="1 2">UMB0852</strain>
    </source>
</reference>
<dbReference type="Gene3D" id="3.40.50.2300">
    <property type="match status" value="2"/>
</dbReference>
<dbReference type="InterPro" id="IPR007487">
    <property type="entry name" value="ABC_transpt-TYRBP-like"/>
</dbReference>